<dbReference type="PANTHER" id="PTHR12197">
    <property type="entry name" value="HISTONE-LYSINE N-METHYLTRANSFERASE SMYD"/>
    <property type="match status" value="1"/>
</dbReference>
<reference evidence="8" key="1">
    <citation type="submission" date="2023-03" db="EMBL/GenBank/DDBJ databases">
        <title>Massive genome expansion in bonnet fungi (Mycena s.s.) driven by repeated elements and novel gene families across ecological guilds.</title>
        <authorList>
            <consortium name="Lawrence Berkeley National Laboratory"/>
            <person name="Harder C.B."/>
            <person name="Miyauchi S."/>
            <person name="Viragh M."/>
            <person name="Kuo A."/>
            <person name="Thoen E."/>
            <person name="Andreopoulos B."/>
            <person name="Lu D."/>
            <person name="Skrede I."/>
            <person name="Drula E."/>
            <person name="Henrissat B."/>
            <person name="Morin E."/>
            <person name="Kohler A."/>
            <person name="Barry K."/>
            <person name="LaButti K."/>
            <person name="Morin E."/>
            <person name="Salamov A."/>
            <person name="Lipzen A."/>
            <person name="Mereny Z."/>
            <person name="Hegedus B."/>
            <person name="Baldrian P."/>
            <person name="Stursova M."/>
            <person name="Weitz H."/>
            <person name="Taylor A."/>
            <person name="Grigoriev I.V."/>
            <person name="Nagy L.G."/>
            <person name="Martin F."/>
            <person name="Kauserud H."/>
        </authorList>
    </citation>
    <scope>NUCLEOTIDE SEQUENCE</scope>
    <source>
        <strain evidence="8">CBHHK182m</strain>
    </source>
</reference>
<dbReference type="AlphaFoldDB" id="A0AAD7JXE8"/>
<organism evidence="8 9">
    <name type="scientific">Mycena metata</name>
    <dbReference type="NCBI Taxonomy" id="1033252"/>
    <lineage>
        <taxon>Eukaryota</taxon>
        <taxon>Fungi</taxon>
        <taxon>Dikarya</taxon>
        <taxon>Basidiomycota</taxon>
        <taxon>Agaricomycotina</taxon>
        <taxon>Agaricomycetes</taxon>
        <taxon>Agaricomycetidae</taxon>
        <taxon>Agaricales</taxon>
        <taxon>Marasmiineae</taxon>
        <taxon>Mycenaceae</taxon>
        <taxon>Mycena</taxon>
    </lineage>
</organism>
<dbReference type="Gene3D" id="2.170.270.10">
    <property type="entry name" value="SET domain"/>
    <property type="match status" value="1"/>
</dbReference>
<dbReference type="InterPro" id="IPR050869">
    <property type="entry name" value="H3K4_H4K5_MeTrfase"/>
</dbReference>
<dbReference type="GO" id="GO:0008270">
    <property type="term" value="F:zinc ion binding"/>
    <property type="evidence" value="ECO:0007669"/>
    <property type="project" value="UniProtKB-KW"/>
</dbReference>
<dbReference type="Pfam" id="PF00856">
    <property type="entry name" value="SET"/>
    <property type="match status" value="1"/>
</dbReference>
<dbReference type="PANTHER" id="PTHR12197:SF251">
    <property type="entry name" value="EG:BACR7C10.4 PROTEIN"/>
    <property type="match status" value="1"/>
</dbReference>
<dbReference type="Proteomes" id="UP001215598">
    <property type="component" value="Unassembled WGS sequence"/>
</dbReference>
<protein>
    <recommendedName>
        <fullName evidence="10">SET domain-containing protein</fullName>
    </recommendedName>
</protein>
<evidence type="ECO:0008006" key="10">
    <source>
        <dbReference type="Google" id="ProtNLM"/>
    </source>
</evidence>
<dbReference type="Gene3D" id="1.10.220.160">
    <property type="match status" value="1"/>
</dbReference>
<evidence type="ECO:0000313" key="9">
    <source>
        <dbReference type="Proteomes" id="UP001215598"/>
    </source>
</evidence>
<keyword evidence="3" id="KW-0862">Zinc</keyword>
<dbReference type="GO" id="GO:0005634">
    <property type="term" value="C:nucleus"/>
    <property type="evidence" value="ECO:0007669"/>
    <property type="project" value="TreeGrafter"/>
</dbReference>
<dbReference type="PROSITE" id="PS50865">
    <property type="entry name" value="ZF_MYND_2"/>
    <property type="match status" value="1"/>
</dbReference>
<feature type="region of interest" description="Disordered" evidence="5">
    <location>
        <begin position="490"/>
        <end position="515"/>
    </location>
</feature>
<keyword evidence="9" id="KW-1185">Reference proteome</keyword>
<evidence type="ECO:0000256" key="1">
    <source>
        <dbReference type="ARBA" id="ARBA00022723"/>
    </source>
</evidence>
<keyword evidence="1" id="KW-0479">Metal-binding</keyword>
<evidence type="ECO:0000256" key="2">
    <source>
        <dbReference type="ARBA" id="ARBA00022771"/>
    </source>
</evidence>
<evidence type="ECO:0000259" key="7">
    <source>
        <dbReference type="PROSITE" id="PS50865"/>
    </source>
</evidence>
<feature type="compositionally biased region" description="Low complexity" evidence="5">
    <location>
        <begin position="561"/>
        <end position="586"/>
    </location>
</feature>
<evidence type="ECO:0000256" key="4">
    <source>
        <dbReference type="PROSITE-ProRule" id="PRU00134"/>
    </source>
</evidence>
<dbReference type="SUPFAM" id="SSF82199">
    <property type="entry name" value="SET domain"/>
    <property type="match status" value="1"/>
</dbReference>
<feature type="domain" description="MYND-type" evidence="7">
    <location>
        <begin position="118"/>
        <end position="154"/>
    </location>
</feature>
<dbReference type="InterPro" id="IPR046341">
    <property type="entry name" value="SET_dom_sf"/>
</dbReference>
<evidence type="ECO:0000313" key="8">
    <source>
        <dbReference type="EMBL" id="KAJ7773832.1"/>
    </source>
</evidence>
<dbReference type="InterPro" id="IPR001214">
    <property type="entry name" value="SET_dom"/>
</dbReference>
<name>A0AAD7JXE8_9AGAR</name>
<gene>
    <name evidence="8" type="ORF">B0H16DRAFT_1408580</name>
</gene>
<feature type="region of interest" description="Disordered" evidence="5">
    <location>
        <begin position="561"/>
        <end position="595"/>
    </location>
</feature>
<evidence type="ECO:0000256" key="3">
    <source>
        <dbReference type="ARBA" id="ARBA00022833"/>
    </source>
</evidence>
<keyword evidence="2 4" id="KW-0863">Zinc-finger</keyword>
<dbReference type="Gene3D" id="6.10.140.2220">
    <property type="match status" value="1"/>
</dbReference>
<dbReference type="EMBL" id="JARKIB010000012">
    <property type="protein sequence ID" value="KAJ7773832.1"/>
    <property type="molecule type" value="Genomic_DNA"/>
</dbReference>
<dbReference type="PROSITE" id="PS50280">
    <property type="entry name" value="SET"/>
    <property type="match status" value="1"/>
</dbReference>
<dbReference type="InterPro" id="IPR002893">
    <property type="entry name" value="Znf_MYND"/>
</dbReference>
<comment type="caution">
    <text evidence="8">The sequence shown here is derived from an EMBL/GenBank/DDBJ whole genome shotgun (WGS) entry which is preliminary data.</text>
</comment>
<dbReference type="SMART" id="SM00317">
    <property type="entry name" value="SET"/>
    <property type="match status" value="1"/>
</dbReference>
<dbReference type="Pfam" id="PF01753">
    <property type="entry name" value="zf-MYND"/>
    <property type="match status" value="1"/>
</dbReference>
<feature type="region of interest" description="Disordered" evidence="5">
    <location>
        <begin position="1"/>
        <end position="48"/>
    </location>
</feature>
<proteinExistence type="predicted"/>
<evidence type="ECO:0000259" key="6">
    <source>
        <dbReference type="PROSITE" id="PS50280"/>
    </source>
</evidence>
<sequence length="670" mass="70318">MSFTKLKAARQAKQSHSYVTPTSQHSESSASANSSSALPSDAPAPEPERQIAEPAKITVPEDGGPKLYTSLPSYLEIRTSPTSGRGLWTTRGCSAGQILLAAKPHAAALSNDRLGQHCSQCFDAGVKRCTKCQIVFYCDSACQTLDWPLHKHECAALQRIAASGETTLPSDAIRCLGRILWGRRRAGVASIWTREIDGLQSHTTTAASRSESQLHTHLALALVRYLGLSSPAEIAAFGIESGRELAALVSKFTTNTFTVTDPALAPLGAGVAPSIALINHACEPNAVVVVPRASVNGEGDKNAVARAKMEPLMQVVALRDIGAGEEILTAYIDTTLPRAQRRAALRETYHFECECILCGSSGSGSTASLGNDNKIADVEVDPRSAVWCPKQCGGMCPAPTDDTPLSRCAKCRAPLHKTDEVLDAVRVGCEALEKAEALQFTDPDYALRLTTNLLPILSSAGLTPGSHPLLGLARLHSALLIAGLASPQSDFSQSATPAGSPSTLAPAPPPTAADAQASLDAAIRAAAQVVAGLDMVLRYGHPVRGIARAELGRLLAVDESAPSAPDAGASPSSSSSSSTLPSANPAVLRADPPRFPPSGAPRLRLALDMLVHARAELCVGFGAANEGGAVGRAVREDIVRIERELGVWRKALGEGIRDAREEERGRMGRS</sequence>
<accession>A0AAD7JXE8</accession>
<feature type="compositionally biased region" description="Low complexity" evidence="5">
    <location>
        <begin position="21"/>
        <end position="43"/>
    </location>
</feature>
<feature type="compositionally biased region" description="Low complexity" evidence="5">
    <location>
        <begin position="494"/>
        <end position="505"/>
    </location>
</feature>
<evidence type="ECO:0000256" key="5">
    <source>
        <dbReference type="SAM" id="MobiDB-lite"/>
    </source>
</evidence>
<feature type="domain" description="SET" evidence="6">
    <location>
        <begin position="73"/>
        <end position="332"/>
    </location>
</feature>